<dbReference type="AlphaFoldDB" id="A0A3B0R6L5"/>
<accession>A0A3B0R6L5</accession>
<dbReference type="Pfam" id="PF00908">
    <property type="entry name" value="dTDP_sugar_isom"/>
    <property type="match status" value="1"/>
</dbReference>
<evidence type="ECO:0000313" key="1">
    <source>
        <dbReference type="EMBL" id="VAV84736.1"/>
    </source>
</evidence>
<dbReference type="GO" id="GO:0000271">
    <property type="term" value="P:polysaccharide biosynthetic process"/>
    <property type="evidence" value="ECO:0007669"/>
    <property type="project" value="TreeGrafter"/>
</dbReference>
<reference evidence="1" key="1">
    <citation type="submission" date="2018-06" db="EMBL/GenBank/DDBJ databases">
        <authorList>
            <person name="Zhirakovskaya E."/>
        </authorList>
    </citation>
    <scope>NUCLEOTIDE SEQUENCE</scope>
</reference>
<dbReference type="GO" id="GO:0019305">
    <property type="term" value="P:dTDP-rhamnose biosynthetic process"/>
    <property type="evidence" value="ECO:0007669"/>
    <property type="project" value="TreeGrafter"/>
</dbReference>
<keyword evidence="1" id="KW-0413">Isomerase</keyword>
<dbReference type="InterPro" id="IPR014710">
    <property type="entry name" value="RmlC-like_jellyroll"/>
</dbReference>
<sequence length="152" mass="17089">MIEGVIVKDLDLYADERGWLTELVRSDELPDGFEPAMSYISMTIAGTVRGPHEHNEQTDYFCFVGPSDFKVYLWDNRDGSHTKGEKQVFVAGASKPRIVIVPPGVVHAYKNIGEVDGLVFNAPDRLYRGEGKSEEVDEIRHESDKDSVFIID</sequence>
<dbReference type="Gene3D" id="2.60.120.10">
    <property type="entry name" value="Jelly Rolls"/>
    <property type="match status" value="1"/>
</dbReference>
<name>A0A3B0R6L5_9ZZZZ</name>
<dbReference type="InterPro" id="IPR000888">
    <property type="entry name" value="RmlC-like"/>
</dbReference>
<gene>
    <name evidence="1" type="ORF">MNBD_DELTA01-1946</name>
</gene>
<dbReference type="GO" id="GO:0008830">
    <property type="term" value="F:dTDP-4-dehydrorhamnose 3,5-epimerase activity"/>
    <property type="evidence" value="ECO:0007669"/>
    <property type="project" value="UniProtKB-EC"/>
</dbReference>
<dbReference type="SUPFAM" id="SSF51182">
    <property type="entry name" value="RmlC-like cupins"/>
    <property type="match status" value="1"/>
</dbReference>
<dbReference type="EMBL" id="UOEA01000071">
    <property type="protein sequence ID" value="VAV84736.1"/>
    <property type="molecule type" value="Genomic_DNA"/>
</dbReference>
<organism evidence="1">
    <name type="scientific">hydrothermal vent metagenome</name>
    <dbReference type="NCBI Taxonomy" id="652676"/>
    <lineage>
        <taxon>unclassified sequences</taxon>
        <taxon>metagenomes</taxon>
        <taxon>ecological metagenomes</taxon>
    </lineage>
</organism>
<dbReference type="InterPro" id="IPR011051">
    <property type="entry name" value="RmlC_Cupin_sf"/>
</dbReference>
<dbReference type="GO" id="GO:0005829">
    <property type="term" value="C:cytosol"/>
    <property type="evidence" value="ECO:0007669"/>
    <property type="project" value="TreeGrafter"/>
</dbReference>
<proteinExistence type="predicted"/>
<dbReference type="PANTHER" id="PTHR21047:SF2">
    <property type="entry name" value="THYMIDINE DIPHOSPHO-4-KETO-RHAMNOSE 3,5-EPIMERASE"/>
    <property type="match status" value="1"/>
</dbReference>
<protein>
    <submittedName>
        <fullName evidence="1">dTDP-4-dehydrorhamnose 3,5-epimerase</fullName>
        <ecNumber evidence="1">5.1.3.13</ecNumber>
    </submittedName>
</protein>
<dbReference type="PANTHER" id="PTHR21047">
    <property type="entry name" value="DTDP-6-DEOXY-D-GLUCOSE-3,5 EPIMERASE"/>
    <property type="match status" value="1"/>
</dbReference>
<dbReference type="EC" id="5.1.3.13" evidence="1"/>